<dbReference type="EMBL" id="JAAEEH010000005">
    <property type="protein sequence ID" value="NDL66740.1"/>
    <property type="molecule type" value="Genomic_DNA"/>
</dbReference>
<dbReference type="PANTHER" id="PTHR46470:SF4">
    <property type="entry name" value="5-AMINO-6-(5-PHOSPHO-D-RIBITYLAMINO)URACIL PHOSPHATASE YIGB"/>
    <property type="match status" value="1"/>
</dbReference>
<dbReference type="InterPro" id="IPR051400">
    <property type="entry name" value="HAD-like_hydrolase"/>
</dbReference>
<dbReference type="InterPro" id="IPR023198">
    <property type="entry name" value="PGP-like_dom2"/>
</dbReference>
<organism evidence="4 5">
    <name type="scientific">Anaerotalea alkaliphila</name>
    <dbReference type="NCBI Taxonomy" id="2662126"/>
    <lineage>
        <taxon>Bacteria</taxon>
        <taxon>Bacillati</taxon>
        <taxon>Bacillota</taxon>
        <taxon>Clostridia</taxon>
        <taxon>Eubacteriales</taxon>
        <taxon>Anaerotalea</taxon>
    </lineage>
</organism>
<dbReference type="SUPFAM" id="SSF56784">
    <property type="entry name" value="HAD-like"/>
    <property type="match status" value="1"/>
</dbReference>
<evidence type="ECO:0000256" key="2">
    <source>
        <dbReference type="ARBA" id="ARBA00022801"/>
    </source>
</evidence>
<dbReference type="Pfam" id="PF13419">
    <property type="entry name" value="HAD_2"/>
    <property type="match status" value="1"/>
</dbReference>
<dbReference type="NCBIfam" id="TIGR01509">
    <property type="entry name" value="HAD-SF-IA-v3"/>
    <property type="match status" value="1"/>
</dbReference>
<dbReference type="InterPro" id="IPR041492">
    <property type="entry name" value="HAD_2"/>
</dbReference>
<comment type="caution">
    <text evidence="4">The sequence shown here is derived from an EMBL/GenBank/DDBJ whole genome shotgun (WGS) entry which is preliminary data.</text>
</comment>
<evidence type="ECO:0000313" key="5">
    <source>
        <dbReference type="Proteomes" id="UP000461585"/>
    </source>
</evidence>
<dbReference type="AlphaFoldDB" id="A0A7X5HU65"/>
<dbReference type="GO" id="GO:0044281">
    <property type="term" value="P:small molecule metabolic process"/>
    <property type="evidence" value="ECO:0007669"/>
    <property type="project" value="UniProtKB-ARBA"/>
</dbReference>
<dbReference type="NCBIfam" id="TIGR01549">
    <property type="entry name" value="HAD-SF-IA-v1"/>
    <property type="match status" value="1"/>
</dbReference>
<dbReference type="InterPro" id="IPR036412">
    <property type="entry name" value="HAD-like_sf"/>
</dbReference>
<accession>A0A7X5HU65</accession>
<dbReference type="InterPro" id="IPR023214">
    <property type="entry name" value="HAD_sf"/>
</dbReference>
<keyword evidence="5" id="KW-1185">Reference proteome</keyword>
<sequence>MYQNYVFSFYGTLVDIKTNEEKPKVWEKMSLYYGYFGAVYNPEEMREVYEKTVKKFLESNKKSKHPEIDIEDVFYKLFKVKEVQPKKKVAREAARVFRMLTTEKIGLYEGVGEALQLLRDKGKKLYLLTNAQSKFVQPELKLLGIEQFFDGIYCSSDYGVCKPSETIFNKLLQEEGLKKKETLVVGNEYSMDIKGANNAGIDALFIRTNLTSTLAQEEPCKFQVMDGTLVDVVSMTGTR</sequence>
<dbReference type="Gene3D" id="3.40.50.1000">
    <property type="entry name" value="HAD superfamily/HAD-like"/>
    <property type="match status" value="1"/>
</dbReference>
<dbReference type="Gene3D" id="1.10.150.240">
    <property type="entry name" value="Putative phosphatase, domain 2"/>
    <property type="match status" value="1"/>
</dbReference>
<dbReference type="PANTHER" id="PTHR46470">
    <property type="entry name" value="N-ACYLNEURAMINATE-9-PHOSPHATASE"/>
    <property type="match status" value="1"/>
</dbReference>
<dbReference type="InterPro" id="IPR006439">
    <property type="entry name" value="HAD-SF_hydro_IA"/>
</dbReference>
<dbReference type="RefSeq" id="WP_162369466.1">
    <property type="nucleotide sequence ID" value="NZ_JAAEEH010000005.1"/>
</dbReference>
<dbReference type="Proteomes" id="UP000461585">
    <property type="component" value="Unassembled WGS sequence"/>
</dbReference>
<keyword evidence="2 4" id="KW-0378">Hydrolase</keyword>
<dbReference type="GO" id="GO:0016787">
    <property type="term" value="F:hydrolase activity"/>
    <property type="evidence" value="ECO:0007669"/>
    <property type="project" value="UniProtKB-KW"/>
</dbReference>
<proteinExistence type="predicted"/>
<evidence type="ECO:0000256" key="3">
    <source>
        <dbReference type="ARBA" id="ARBA00022842"/>
    </source>
</evidence>
<name>A0A7X5HU65_9FIRM</name>
<evidence type="ECO:0000313" key="4">
    <source>
        <dbReference type="EMBL" id="NDL66740.1"/>
    </source>
</evidence>
<evidence type="ECO:0000256" key="1">
    <source>
        <dbReference type="ARBA" id="ARBA00001946"/>
    </source>
</evidence>
<gene>
    <name evidence="4" type="ORF">GXN74_03145</name>
</gene>
<keyword evidence="3" id="KW-0460">Magnesium</keyword>
<protein>
    <submittedName>
        <fullName evidence="4">HAD family hydrolase</fullName>
    </submittedName>
</protein>
<comment type="cofactor">
    <cofactor evidence="1">
        <name>Mg(2+)</name>
        <dbReference type="ChEBI" id="CHEBI:18420"/>
    </cofactor>
</comment>
<reference evidence="4 5" key="1">
    <citation type="submission" date="2020-01" db="EMBL/GenBank/DDBJ databases">
        <title>Anaeroalcalibacter tamaniensis gen. nov., sp. nov., moderately halophilic strictly anaerobic fermenter bacterium from mud volcano of Taman peninsula.</title>
        <authorList>
            <person name="Frolova A."/>
            <person name="Merkel A.Y."/>
            <person name="Slobodkin A.I."/>
        </authorList>
    </citation>
    <scope>NUCLEOTIDE SEQUENCE [LARGE SCALE GENOMIC DNA]</scope>
    <source>
        <strain evidence="4 5">F-3ap</strain>
    </source>
</reference>